<accession>A0A9K3N7P8</accession>
<comment type="caution">
    <text evidence="2">The sequence shown here is derived from an EMBL/GenBank/DDBJ whole genome shotgun (WGS) entry which is preliminary data.</text>
</comment>
<feature type="compositionally biased region" description="Low complexity" evidence="1">
    <location>
        <begin position="1"/>
        <end position="14"/>
    </location>
</feature>
<dbReference type="AlphaFoldDB" id="A0A9K3N7P8"/>
<reference evidence="2" key="1">
    <citation type="journal article" date="2017" name="Nature">
        <title>The sunflower genome provides insights into oil metabolism, flowering and Asterid evolution.</title>
        <authorList>
            <person name="Badouin H."/>
            <person name="Gouzy J."/>
            <person name="Grassa C.J."/>
            <person name="Murat F."/>
            <person name="Staton S.E."/>
            <person name="Cottret L."/>
            <person name="Lelandais-Briere C."/>
            <person name="Owens G.L."/>
            <person name="Carrere S."/>
            <person name="Mayjonade B."/>
            <person name="Legrand L."/>
            <person name="Gill N."/>
            <person name="Kane N.C."/>
            <person name="Bowers J.E."/>
            <person name="Hubner S."/>
            <person name="Bellec A."/>
            <person name="Berard A."/>
            <person name="Berges H."/>
            <person name="Blanchet N."/>
            <person name="Boniface M.C."/>
            <person name="Brunel D."/>
            <person name="Catrice O."/>
            <person name="Chaidir N."/>
            <person name="Claudel C."/>
            <person name="Donnadieu C."/>
            <person name="Faraut T."/>
            <person name="Fievet G."/>
            <person name="Helmstetter N."/>
            <person name="King M."/>
            <person name="Knapp S.J."/>
            <person name="Lai Z."/>
            <person name="Le Paslier M.C."/>
            <person name="Lippi Y."/>
            <person name="Lorenzon L."/>
            <person name="Mandel J.R."/>
            <person name="Marage G."/>
            <person name="Marchand G."/>
            <person name="Marquand E."/>
            <person name="Bret-Mestries E."/>
            <person name="Morien E."/>
            <person name="Nambeesan S."/>
            <person name="Nguyen T."/>
            <person name="Pegot-Espagnet P."/>
            <person name="Pouilly N."/>
            <person name="Raftis F."/>
            <person name="Sallet E."/>
            <person name="Schiex T."/>
            <person name="Thomas J."/>
            <person name="Vandecasteele C."/>
            <person name="Vares D."/>
            <person name="Vear F."/>
            <person name="Vautrin S."/>
            <person name="Crespi M."/>
            <person name="Mangin B."/>
            <person name="Burke J.M."/>
            <person name="Salse J."/>
            <person name="Munos S."/>
            <person name="Vincourt P."/>
            <person name="Rieseberg L.H."/>
            <person name="Langlade N.B."/>
        </authorList>
    </citation>
    <scope>NUCLEOTIDE SEQUENCE</scope>
    <source>
        <tissue evidence="2">Leaves</tissue>
    </source>
</reference>
<dbReference type="Gramene" id="mRNA:HanXRQr2_Chr09g0370741">
    <property type="protein sequence ID" value="mRNA:HanXRQr2_Chr09g0370741"/>
    <property type="gene ID" value="HanXRQr2_Chr09g0370741"/>
</dbReference>
<dbReference type="EMBL" id="MNCJ02000324">
    <property type="protein sequence ID" value="KAF5789398.1"/>
    <property type="molecule type" value="Genomic_DNA"/>
</dbReference>
<organism evidence="2 3">
    <name type="scientific">Helianthus annuus</name>
    <name type="common">Common sunflower</name>
    <dbReference type="NCBI Taxonomy" id="4232"/>
    <lineage>
        <taxon>Eukaryota</taxon>
        <taxon>Viridiplantae</taxon>
        <taxon>Streptophyta</taxon>
        <taxon>Embryophyta</taxon>
        <taxon>Tracheophyta</taxon>
        <taxon>Spermatophyta</taxon>
        <taxon>Magnoliopsida</taxon>
        <taxon>eudicotyledons</taxon>
        <taxon>Gunneridae</taxon>
        <taxon>Pentapetalae</taxon>
        <taxon>asterids</taxon>
        <taxon>campanulids</taxon>
        <taxon>Asterales</taxon>
        <taxon>Asteraceae</taxon>
        <taxon>Asteroideae</taxon>
        <taxon>Heliantheae alliance</taxon>
        <taxon>Heliantheae</taxon>
        <taxon>Helianthus</taxon>
    </lineage>
</organism>
<name>A0A9K3N7P8_HELAN</name>
<keyword evidence="3" id="KW-1185">Reference proteome</keyword>
<proteinExistence type="predicted"/>
<sequence>MDSFSSFFDSQSQSASRNSWTYDPLKNFDCGRIGGRCHGDKRRW</sequence>
<dbReference type="Proteomes" id="UP000215914">
    <property type="component" value="Unassembled WGS sequence"/>
</dbReference>
<protein>
    <submittedName>
        <fullName evidence="2">Uncharacterized protein</fullName>
    </submittedName>
</protein>
<feature type="region of interest" description="Disordered" evidence="1">
    <location>
        <begin position="1"/>
        <end position="25"/>
    </location>
</feature>
<evidence type="ECO:0000313" key="3">
    <source>
        <dbReference type="Proteomes" id="UP000215914"/>
    </source>
</evidence>
<gene>
    <name evidence="2" type="ORF">HanXRQr2_Chr09g0370741</name>
</gene>
<evidence type="ECO:0000256" key="1">
    <source>
        <dbReference type="SAM" id="MobiDB-lite"/>
    </source>
</evidence>
<reference evidence="2" key="2">
    <citation type="submission" date="2020-06" db="EMBL/GenBank/DDBJ databases">
        <title>Helianthus annuus Genome sequencing and assembly Release 2.</title>
        <authorList>
            <person name="Gouzy J."/>
            <person name="Langlade N."/>
            <person name="Munos S."/>
        </authorList>
    </citation>
    <scope>NUCLEOTIDE SEQUENCE</scope>
    <source>
        <tissue evidence="2">Leaves</tissue>
    </source>
</reference>
<evidence type="ECO:0000313" key="2">
    <source>
        <dbReference type="EMBL" id="KAF5789398.1"/>
    </source>
</evidence>